<accession>A0AAU8J8X3</accession>
<evidence type="ECO:0000256" key="3">
    <source>
        <dbReference type="PROSITE-ProRule" id="PRU00339"/>
    </source>
</evidence>
<feature type="region of interest" description="Disordered" evidence="4">
    <location>
        <begin position="722"/>
        <end position="753"/>
    </location>
</feature>
<gene>
    <name evidence="6" type="ORF">ABWT76_003279</name>
</gene>
<evidence type="ECO:0000313" key="6">
    <source>
        <dbReference type="EMBL" id="XCM34662.1"/>
    </source>
</evidence>
<dbReference type="Pfam" id="PF13424">
    <property type="entry name" value="TPR_12"/>
    <property type="match status" value="5"/>
</dbReference>
<dbReference type="PROSITE" id="PS50005">
    <property type="entry name" value="TPR"/>
    <property type="match status" value="7"/>
</dbReference>
<evidence type="ECO:0000256" key="2">
    <source>
        <dbReference type="ARBA" id="ARBA00022803"/>
    </source>
</evidence>
<feature type="repeat" description="TPR" evidence="3">
    <location>
        <begin position="284"/>
        <end position="317"/>
    </location>
</feature>
<dbReference type="RefSeq" id="WP_354634653.1">
    <property type="nucleotide sequence ID" value="NZ_CP159837.1"/>
</dbReference>
<dbReference type="AlphaFoldDB" id="A0AAU8J8X3"/>
<proteinExistence type="predicted"/>
<feature type="domain" description="CHAT" evidence="5">
    <location>
        <begin position="908"/>
        <end position="1273"/>
    </location>
</feature>
<feature type="repeat" description="TPR" evidence="3">
    <location>
        <begin position="324"/>
        <end position="357"/>
    </location>
</feature>
<dbReference type="SUPFAM" id="SSF48452">
    <property type="entry name" value="TPR-like"/>
    <property type="match status" value="3"/>
</dbReference>
<dbReference type="InterPro" id="IPR019734">
    <property type="entry name" value="TPR_rpt"/>
</dbReference>
<feature type="compositionally biased region" description="Basic and acidic residues" evidence="4">
    <location>
        <begin position="1086"/>
        <end position="1104"/>
    </location>
</feature>
<dbReference type="InterPro" id="IPR011990">
    <property type="entry name" value="TPR-like_helical_dom_sf"/>
</dbReference>
<feature type="repeat" description="TPR" evidence="3">
    <location>
        <begin position="484"/>
        <end position="517"/>
    </location>
</feature>
<dbReference type="Gene3D" id="1.25.40.10">
    <property type="entry name" value="Tetratricopeptide repeat domain"/>
    <property type="match status" value="3"/>
</dbReference>
<feature type="repeat" description="TPR" evidence="3">
    <location>
        <begin position="204"/>
        <end position="237"/>
    </location>
</feature>
<dbReference type="PANTHER" id="PTHR45641:SF19">
    <property type="entry name" value="NEPHROCYSTIN-3"/>
    <property type="match status" value="1"/>
</dbReference>
<keyword evidence="1" id="KW-0677">Repeat</keyword>
<feature type="region of interest" description="Disordered" evidence="4">
    <location>
        <begin position="1086"/>
        <end position="1110"/>
    </location>
</feature>
<dbReference type="SMART" id="SM00028">
    <property type="entry name" value="TPR"/>
    <property type="match status" value="14"/>
</dbReference>
<feature type="repeat" description="TPR" evidence="3">
    <location>
        <begin position="524"/>
        <end position="557"/>
    </location>
</feature>
<dbReference type="PANTHER" id="PTHR45641">
    <property type="entry name" value="TETRATRICOPEPTIDE REPEAT PROTEIN (AFU_ORTHOLOGUE AFUA_6G03870)"/>
    <property type="match status" value="1"/>
</dbReference>
<dbReference type="Pfam" id="PF13432">
    <property type="entry name" value="TPR_16"/>
    <property type="match status" value="1"/>
</dbReference>
<evidence type="ECO:0000256" key="1">
    <source>
        <dbReference type="ARBA" id="ARBA00022737"/>
    </source>
</evidence>
<dbReference type="InterPro" id="IPR024983">
    <property type="entry name" value="CHAT_dom"/>
</dbReference>
<dbReference type="Pfam" id="PF12770">
    <property type="entry name" value="CHAT"/>
    <property type="match status" value="1"/>
</dbReference>
<feature type="repeat" description="TPR" evidence="3">
    <location>
        <begin position="444"/>
        <end position="477"/>
    </location>
</feature>
<feature type="compositionally biased region" description="Polar residues" evidence="4">
    <location>
        <begin position="722"/>
        <end position="735"/>
    </location>
</feature>
<sequence>MDEQRLNAYIQLIEAILGCPSGEEMDILQANPELVDAGLVQVMRAEAEIKMELGELKAADRLLNVGIKIVTANYSLPTLRKAEADALLQQGFQQYQHSEYSQAWESLQQSLALYEAIGDKANIALCWGQLGCIERDRGNWDEAERLYQQYLALSTELGDRSGMATSWGLLGYIQNVRGNWDEAERLYQQYLALSTELGDRSGMATSWGQLGDIQNVRGNWDEAERLYQQSLALRTELGDRKGMATSWGVLGDIQRNRGNWDEAERLFQQCLAIETELGDRSGMATSWGQLGDIQRNRGNWDEAERLYQQSLALRTELGDRAGMASSWGQLGDIQRNRGNWDEAERLYQQSLALRTELGDRSGMAAVWGVLGDIQRFRGNWDEAERLYQQSLALSTELGDKSGMATSWGVLGDIQRCRGNWDEAERLFQQSLALRTELGDKSGMATTWGSLGDIQRNRGNWDEAERLYQQSLALSTELGDKSGMASSWGLLGDIQRNRGNWDEAERLFQQSLALRTELGDRSGMAESWGLLGDIQRNRGNWDEAERLYQQSLALRTELGYKSGMGDVYNELAFVHQHSNKISEAFAAWRAGLAACPPNRFPVEALDIGSRLGNAAFDIKDWQTAIEGYEAAITAVETSCTFAASNQEKQKRRTAQIGVYEKLVQACINSGDIGRALASVERSKSRNLIELLANRDIYPKGDIPPEILTQLDTLRREVTAKQQLLETLDRPTTTNSPSDTLGGDSRGSSSGGLTPDAIETIRQEYQKAEQKLNKLLDIIKTYDPTFSLTQRVEPIKFSEIQGLLDEHTALIEWYCTRERIYAFVVLGGVKERNFLLKNIKMLLFKLSTLFNFPQKEDSEPPFLRGAGGISVWISTPEAYTQLQELRQTYLDTYAQKKSHWEEQFNHYLHRLADILHISELIAPLTDKYRQLILVPYRDLHLFPLHILPLDNLPPDNGSNPQYLADKFADGVKYAPSCQFLQKVSRRNRKDISDNTSNNTSPRFFAIQNPTEDLEYADLEVQAISPAFQPHARILPKKAASKAALKETATAQDFQGAEYIHFAGHGAFNFVSPLLSPLVLAGAVVKREDGQTESLPRENHPEPKPEPELTGNSRYIPWRKGKTLDLTLCYTLGELFQLDLPSCRLVILSACETGLVDFSPELEEYISLGLGFLYAGAPNVICSLWAVNDLSTAILMVKLYEEMQIQPSITLALKAAQQWMRTVTKQELINWLNPSESQENAPIKQKLRENVHLGFKPSHYQPYQHPKHWGAFCAIGV</sequence>
<feature type="repeat" description="TPR" evidence="3">
    <location>
        <begin position="244"/>
        <end position="277"/>
    </location>
</feature>
<reference evidence="6" key="1">
    <citation type="submission" date="2024-07" db="EMBL/GenBank/DDBJ databases">
        <authorList>
            <person name="Kim Y.J."/>
            <person name="Jeong J.Y."/>
        </authorList>
    </citation>
    <scope>NUCLEOTIDE SEQUENCE</scope>
    <source>
        <strain evidence="6">GIHE-MW2</strain>
    </source>
</reference>
<keyword evidence="2 3" id="KW-0802">TPR repeat</keyword>
<feature type="compositionally biased region" description="Low complexity" evidence="4">
    <location>
        <begin position="736"/>
        <end position="752"/>
    </location>
</feature>
<organism evidence="6">
    <name type="scientific">Planktothricoides raciborskii GIHE-MW2</name>
    <dbReference type="NCBI Taxonomy" id="2792601"/>
    <lineage>
        <taxon>Bacteria</taxon>
        <taxon>Bacillati</taxon>
        <taxon>Cyanobacteriota</taxon>
        <taxon>Cyanophyceae</taxon>
        <taxon>Oscillatoriophycideae</taxon>
        <taxon>Oscillatoriales</taxon>
        <taxon>Oscillatoriaceae</taxon>
        <taxon>Planktothricoides</taxon>
    </lineage>
</organism>
<name>A0AAU8J8X3_9CYAN</name>
<evidence type="ECO:0000256" key="4">
    <source>
        <dbReference type="SAM" id="MobiDB-lite"/>
    </source>
</evidence>
<evidence type="ECO:0000259" key="5">
    <source>
        <dbReference type="Pfam" id="PF12770"/>
    </source>
</evidence>
<dbReference type="EMBL" id="CP159837">
    <property type="protein sequence ID" value="XCM34662.1"/>
    <property type="molecule type" value="Genomic_DNA"/>
</dbReference>
<protein>
    <submittedName>
        <fullName evidence="6">CHAT domain-containing tetratricopeptide repeat protein</fullName>
    </submittedName>
</protein>